<accession>A0A5A7QSM9</accession>
<dbReference type="GO" id="GO:0046933">
    <property type="term" value="F:proton-transporting ATP synthase activity, rotational mechanism"/>
    <property type="evidence" value="ECO:0007669"/>
    <property type="project" value="InterPro"/>
</dbReference>
<dbReference type="GO" id="GO:0005524">
    <property type="term" value="F:ATP binding"/>
    <property type="evidence" value="ECO:0007669"/>
    <property type="project" value="TreeGrafter"/>
</dbReference>
<dbReference type="EMBL" id="BKCP01008159">
    <property type="protein sequence ID" value="GER48029.1"/>
    <property type="molecule type" value="Genomic_DNA"/>
</dbReference>
<dbReference type="AlphaFoldDB" id="A0A5A7QSM9"/>
<evidence type="ECO:0000313" key="2">
    <source>
        <dbReference type="Proteomes" id="UP000325081"/>
    </source>
</evidence>
<dbReference type="InterPro" id="IPR005294">
    <property type="entry name" value="ATP_synth_F1_asu"/>
</dbReference>
<dbReference type="Proteomes" id="UP000325081">
    <property type="component" value="Unassembled WGS sequence"/>
</dbReference>
<organism evidence="1 2">
    <name type="scientific">Striga asiatica</name>
    <name type="common">Asiatic witchweed</name>
    <name type="synonym">Buchnera asiatica</name>
    <dbReference type="NCBI Taxonomy" id="4170"/>
    <lineage>
        <taxon>Eukaryota</taxon>
        <taxon>Viridiplantae</taxon>
        <taxon>Streptophyta</taxon>
        <taxon>Embryophyta</taxon>
        <taxon>Tracheophyta</taxon>
        <taxon>Spermatophyta</taxon>
        <taxon>Magnoliopsida</taxon>
        <taxon>eudicotyledons</taxon>
        <taxon>Gunneridae</taxon>
        <taxon>Pentapetalae</taxon>
        <taxon>asterids</taxon>
        <taxon>lamiids</taxon>
        <taxon>Lamiales</taxon>
        <taxon>Orobanchaceae</taxon>
        <taxon>Buchnereae</taxon>
        <taxon>Striga</taxon>
    </lineage>
</organism>
<comment type="caution">
    <text evidence="1">The sequence shown here is derived from an EMBL/GenBank/DDBJ whole genome shotgun (WGS) entry which is preliminary data.</text>
</comment>
<dbReference type="Gene3D" id="3.40.50.12240">
    <property type="match status" value="1"/>
</dbReference>
<keyword evidence="2" id="KW-1185">Reference proteome</keyword>
<gene>
    <name evidence="1" type="ORF">STAS_25186</name>
</gene>
<proteinExistence type="predicted"/>
<reference evidence="2" key="1">
    <citation type="journal article" date="2019" name="Curr. Biol.">
        <title>Genome Sequence of Striga asiatica Provides Insight into the Evolution of Plant Parasitism.</title>
        <authorList>
            <person name="Yoshida S."/>
            <person name="Kim S."/>
            <person name="Wafula E.K."/>
            <person name="Tanskanen J."/>
            <person name="Kim Y.M."/>
            <person name="Honaas L."/>
            <person name="Yang Z."/>
            <person name="Spallek T."/>
            <person name="Conn C.E."/>
            <person name="Ichihashi Y."/>
            <person name="Cheong K."/>
            <person name="Cui S."/>
            <person name="Der J.P."/>
            <person name="Gundlach H."/>
            <person name="Jiao Y."/>
            <person name="Hori C."/>
            <person name="Ishida J.K."/>
            <person name="Kasahara H."/>
            <person name="Kiba T."/>
            <person name="Kim M.S."/>
            <person name="Koo N."/>
            <person name="Laohavisit A."/>
            <person name="Lee Y.H."/>
            <person name="Lumba S."/>
            <person name="McCourt P."/>
            <person name="Mortimer J.C."/>
            <person name="Mutuku J.M."/>
            <person name="Nomura T."/>
            <person name="Sasaki-Sekimoto Y."/>
            <person name="Seto Y."/>
            <person name="Wang Y."/>
            <person name="Wakatake T."/>
            <person name="Sakakibara H."/>
            <person name="Demura T."/>
            <person name="Yamaguchi S."/>
            <person name="Yoneyama K."/>
            <person name="Manabe R.I."/>
            <person name="Nelson D.C."/>
            <person name="Schulman A.H."/>
            <person name="Timko M.P."/>
            <person name="dePamphilis C.W."/>
            <person name="Choi D."/>
            <person name="Shirasu K."/>
        </authorList>
    </citation>
    <scope>NUCLEOTIDE SEQUENCE [LARGE SCALE GENOMIC DNA]</scope>
    <source>
        <strain evidence="2">cv. UVA1</strain>
    </source>
</reference>
<name>A0A5A7QSM9_STRAF</name>
<dbReference type="OrthoDB" id="10676990at2759"/>
<dbReference type="PANTHER" id="PTHR48082">
    <property type="entry name" value="ATP SYNTHASE SUBUNIT ALPHA, MITOCHONDRIAL"/>
    <property type="match status" value="1"/>
</dbReference>
<dbReference type="GO" id="GO:0045259">
    <property type="term" value="C:proton-transporting ATP synthase complex"/>
    <property type="evidence" value="ECO:0007669"/>
    <property type="project" value="InterPro"/>
</dbReference>
<evidence type="ECO:0000313" key="1">
    <source>
        <dbReference type="EMBL" id="GER48029.1"/>
    </source>
</evidence>
<dbReference type="PANTHER" id="PTHR48082:SF2">
    <property type="entry name" value="ATP SYNTHASE SUBUNIT ALPHA, MITOCHONDRIAL"/>
    <property type="match status" value="1"/>
</dbReference>
<sequence length="120" mass="14204">MIGRDKTRTFAMIRERIWKGLPVGRRLFMLLSHYLTWGEHSIDLFHLVLCHIRLRQLYRQHNWTKYSAEGKLNAVLLYLDYDIPKLESSLRPPGREAYPGDVFYLQSRLLERAAKLSSSL</sequence>
<dbReference type="GO" id="GO:0043531">
    <property type="term" value="F:ADP binding"/>
    <property type="evidence" value="ECO:0007669"/>
    <property type="project" value="TreeGrafter"/>
</dbReference>
<protein>
    <submittedName>
        <fullName evidence="1">ATP synthase subunit alpha</fullName>
    </submittedName>
</protein>
<feature type="non-terminal residue" evidence="1">
    <location>
        <position position="120"/>
    </location>
</feature>